<dbReference type="CDD" id="cd00130">
    <property type="entry name" value="PAS"/>
    <property type="match status" value="3"/>
</dbReference>
<evidence type="ECO:0000259" key="2">
    <source>
        <dbReference type="PROSITE" id="PS50112"/>
    </source>
</evidence>
<dbReference type="PANTHER" id="PTHR45138:SF9">
    <property type="entry name" value="DIGUANYLATE CYCLASE DGCM-RELATED"/>
    <property type="match status" value="1"/>
</dbReference>
<feature type="transmembrane region" description="Helical" evidence="1">
    <location>
        <begin position="45"/>
        <end position="68"/>
    </location>
</feature>
<dbReference type="Gene3D" id="3.30.70.270">
    <property type="match status" value="1"/>
</dbReference>
<feature type="transmembrane region" description="Helical" evidence="1">
    <location>
        <begin position="213"/>
        <end position="232"/>
    </location>
</feature>
<dbReference type="RefSeq" id="WP_184663026.1">
    <property type="nucleotide sequence ID" value="NZ_JACHHB010000002.1"/>
</dbReference>
<proteinExistence type="predicted"/>
<feature type="domain" description="PAC" evidence="3">
    <location>
        <begin position="604"/>
        <end position="654"/>
    </location>
</feature>
<keyword evidence="1" id="KW-0812">Transmembrane</keyword>
<gene>
    <name evidence="5" type="ORF">HNQ41_000722</name>
</gene>
<dbReference type="GO" id="GO:0006355">
    <property type="term" value="P:regulation of DNA-templated transcription"/>
    <property type="evidence" value="ECO:0007669"/>
    <property type="project" value="InterPro"/>
</dbReference>
<dbReference type="PROSITE" id="PS50887">
    <property type="entry name" value="GGDEF"/>
    <property type="match status" value="1"/>
</dbReference>
<dbReference type="InterPro" id="IPR013767">
    <property type="entry name" value="PAS_fold"/>
</dbReference>
<feature type="transmembrane region" description="Helical" evidence="1">
    <location>
        <begin position="75"/>
        <end position="93"/>
    </location>
</feature>
<dbReference type="InterPro" id="IPR035965">
    <property type="entry name" value="PAS-like_dom_sf"/>
</dbReference>
<dbReference type="PROSITE" id="PS50113">
    <property type="entry name" value="PAC"/>
    <property type="match status" value="2"/>
</dbReference>
<dbReference type="GO" id="GO:0005886">
    <property type="term" value="C:plasma membrane"/>
    <property type="evidence" value="ECO:0007669"/>
    <property type="project" value="TreeGrafter"/>
</dbReference>
<dbReference type="Proteomes" id="UP000551878">
    <property type="component" value="Unassembled WGS sequence"/>
</dbReference>
<dbReference type="AlphaFoldDB" id="A0A840QMJ0"/>
<dbReference type="SMART" id="SM00091">
    <property type="entry name" value="PAS"/>
    <property type="match status" value="3"/>
</dbReference>
<dbReference type="GO" id="GO:0043709">
    <property type="term" value="P:cell adhesion involved in single-species biofilm formation"/>
    <property type="evidence" value="ECO:0007669"/>
    <property type="project" value="TreeGrafter"/>
</dbReference>
<dbReference type="InterPro" id="IPR043128">
    <property type="entry name" value="Rev_trsase/Diguanyl_cyclase"/>
</dbReference>
<dbReference type="CDD" id="cd01949">
    <property type="entry name" value="GGDEF"/>
    <property type="match status" value="1"/>
</dbReference>
<feature type="domain" description="PAS" evidence="2">
    <location>
        <begin position="529"/>
        <end position="599"/>
    </location>
</feature>
<name>A0A840QMJ0_9BACI</name>
<feature type="domain" description="PAS" evidence="2">
    <location>
        <begin position="405"/>
        <end position="475"/>
    </location>
</feature>
<dbReference type="FunFam" id="3.30.70.270:FF:000001">
    <property type="entry name" value="Diguanylate cyclase domain protein"/>
    <property type="match status" value="1"/>
</dbReference>
<evidence type="ECO:0000259" key="4">
    <source>
        <dbReference type="PROSITE" id="PS50887"/>
    </source>
</evidence>
<feature type="transmembrane region" description="Helical" evidence="1">
    <location>
        <begin position="145"/>
        <end position="165"/>
    </location>
</feature>
<dbReference type="InterPro" id="IPR033425">
    <property type="entry name" value="MASE3"/>
</dbReference>
<dbReference type="EMBL" id="JACHHB010000002">
    <property type="protein sequence ID" value="MBB5172578.1"/>
    <property type="molecule type" value="Genomic_DNA"/>
</dbReference>
<dbReference type="Gene3D" id="3.30.450.20">
    <property type="entry name" value="PAS domain"/>
    <property type="match status" value="3"/>
</dbReference>
<dbReference type="GO" id="GO:0052621">
    <property type="term" value="F:diguanylate cyclase activity"/>
    <property type="evidence" value="ECO:0007669"/>
    <property type="project" value="TreeGrafter"/>
</dbReference>
<dbReference type="Pfam" id="PF00990">
    <property type="entry name" value="GGDEF"/>
    <property type="match status" value="1"/>
</dbReference>
<feature type="transmembrane region" description="Helical" evidence="1">
    <location>
        <begin position="113"/>
        <end position="133"/>
    </location>
</feature>
<keyword evidence="1" id="KW-1133">Transmembrane helix</keyword>
<dbReference type="SMART" id="SM00267">
    <property type="entry name" value="GGDEF"/>
    <property type="match status" value="1"/>
</dbReference>
<evidence type="ECO:0000256" key="1">
    <source>
        <dbReference type="SAM" id="Phobius"/>
    </source>
</evidence>
<feature type="domain" description="PAS" evidence="2">
    <location>
        <begin position="280"/>
        <end position="350"/>
    </location>
</feature>
<dbReference type="SMART" id="SM00086">
    <property type="entry name" value="PAC"/>
    <property type="match status" value="3"/>
</dbReference>
<dbReference type="PROSITE" id="PS50112">
    <property type="entry name" value="PAS"/>
    <property type="match status" value="3"/>
</dbReference>
<feature type="domain" description="PAC" evidence="3">
    <location>
        <begin position="477"/>
        <end position="528"/>
    </location>
</feature>
<dbReference type="InterPro" id="IPR001610">
    <property type="entry name" value="PAC"/>
</dbReference>
<keyword evidence="6" id="KW-1185">Reference proteome</keyword>
<dbReference type="SUPFAM" id="SSF55073">
    <property type="entry name" value="Nucleotide cyclase"/>
    <property type="match status" value="1"/>
</dbReference>
<dbReference type="SUPFAM" id="SSF55785">
    <property type="entry name" value="PYP-like sensor domain (PAS domain)"/>
    <property type="match status" value="3"/>
</dbReference>
<comment type="caution">
    <text evidence="5">The sequence shown here is derived from an EMBL/GenBank/DDBJ whole genome shotgun (WGS) entry which is preliminary data.</text>
</comment>
<sequence length="836" mass="96756">MLSMWNKSEKRTILSILILFLSLLIIALFEEQIAVFYNPKNHLSFHIILEFLSIAIAFSIALLAWTIFPQTLSRYRLFMGMLFLAVGLIDLLHTLTYNGMPYFFMESSIQRATWYWVLGRMTEATFLLFILLSKDKQIHDLNRNYMFLIPLIFVIALGTIVDTQIDRLPVLVIEGEGTTLLKNSFEYIVIAIHLYIIKIVFDEYRKNKNDASLYIILASFSLIFAGVVFTFYVSVHDILNFLGHIFKVIGYYYLFKSVYVSTLEQPFEDKEQAEIKLKESKERYQKLIEVLPDAILVHSNNKILFCNQVFAEMMKVKNPKQLIGTSIEQIIHPEYRTKVIQELQQLYETDSFLPPSHRKYVLQNGEVKDVEVTGVTTMYENKKAIMTVVRDVSDRKQMEWQLEENKQLYQSLFEFNQGASFAVDKNSNFTMVNQSATDMLGYTKGELLHSSFIPLLNKPYLEATVDHYNQSLKGDSITFRTQFVHKYGYIIDVNVSTVPIIVKGEITGIIGVAQDITQQLQAEKELRDSEQRYKSLIELYPEGIYVHDKETFLFLNNQTAEILGAESYQDIIGKHYIDFVHPDYQKDLDYTIRRVLDRKDTLFKKQEFVLIRLDGTKIEVEANTTLITYNDKLAILGVLRDVTEQKMEQEKLKQANEILKQSSQIDGLTNIPNRRYYDEVLEKEWKRAKRSSGYISLIMIDIDHFKVYNDTYGHLQGDECLKKVSACLKSSILRSTDFVARYGGEEFSVILPETDLEGAIQVAEVIRKNIEALQIENIHSAVSPVLTVSAGVATMKPEKDDSSDEIIKKADEALYKAKNLGRNRVQVWNKYYDIRP</sequence>
<reference evidence="5 6" key="1">
    <citation type="submission" date="2020-08" db="EMBL/GenBank/DDBJ databases">
        <title>Genomic Encyclopedia of Type Strains, Phase IV (KMG-IV): sequencing the most valuable type-strain genomes for metagenomic binning, comparative biology and taxonomic classification.</title>
        <authorList>
            <person name="Goeker M."/>
        </authorList>
    </citation>
    <scope>NUCLEOTIDE SEQUENCE [LARGE SCALE GENOMIC DNA]</scope>
    <source>
        <strain evidence="5 6">DSM 24696</strain>
    </source>
</reference>
<dbReference type="InterPro" id="IPR029787">
    <property type="entry name" value="Nucleotide_cyclase"/>
</dbReference>
<evidence type="ECO:0000313" key="6">
    <source>
        <dbReference type="Proteomes" id="UP000551878"/>
    </source>
</evidence>
<dbReference type="NCBIfam" id="TIGR00229">
    <property type="entry name" value="sensory_box"/>
    <property type="match status" value="3"/>
</dbReference>
<protein>
    <submittedName>
        <fullName evidence="5">Diguanylate cyclase (GGDEF)-like protein/PAS domain S-box-containing protein</fullName>
    </submittedName>
</protein>
<organism evidence="5 6">
    <name type="scientific">Texcoconibacillus texcoconensis</name>
    <dbReference type="NCBI Taxonomy" id="1095777"/>
    <lineage>
        <taxon>Bacteria</taxon>
        <taxon>Bacillati</taxon>
        <taxon>Bacillota</taxon>
        <taxon>Bacilli</taxon>
        <taxon>Bacillales</taxon>
        <taxon>Bacillaceae</taxon>
        <taxon>Texcoconibacillus</taxon>
    </lineage>
</organism>
<dbReference type="Pfam" id="PF00989">
    <property type="entry name" value="PAS"/>
    <property type="match status" value="3"/>
</dbReference>
<dbReference type="InterPro" id="IPR000700">
    <property type="entry name" value="PAS-assoc_C"/>
</dbReference>
<dbReference type="InterPro" id="IPR000160">
    <property type="entry name" value="GGDEF_dom"/>
</dbReference>
<keyword evidence="1" id="KW-0472">Membrane</keyword>
<feature type="domain" description="GGDEF" evidence="4">
    <location>
        <begin position="693"/>
        <end position="830"/>
    </location>
</feature>
<feature type="transmembrane region" description="Helical" evidence="1">
    <location>
        <begin position="185"/>
        <end position="201"/>
    </location>
</feature>
<evidence type="ECO:0000259" key="3">
    <source>
        <dbReference type="PROSITE" id="PS50113"/>
    </source>
</evidence>
<dbReference type="InterPro" id="IPR000014">
    <property type="entry name" value="PAS"/>
</dbReference>
<dbReference type="InterPro" id="IPR050469">
    <property type="entry name" value="Diguanylate_Cyclase"/>
</dbReference>
<dbReference type="NCBIfam" id="TIGR00254">
    <property type="entry name" value="GGDEF"/>
    <property type="match status" value="1"/>
</dbReference>
<dbReference type="Pfam" id="PF17159">
    <property type="entry name" value="MASE3"/>
    <property type="match status" value="1"/>
</dbReference>
<dbReference type="GO" id="GO:1902201">
    <property type="term" value="P:negative regulation of bacterial-type flagellum-dependent cell motility"/>
    <property type="evidence" value="ECO:0007669"/>
    <property type="project" value="TreeGrafter"/>
</dbReference>
<dbReference type="PANTHER" id="PTHR45138">
    <property type="entry name" value="REGULATORY COMPONENTS OF SENSORY TRANSDUCTION SYSTEM"/>
    <property type="match status" value="1"/>
</dbReference>
<accession>A0A840QMJ0</accession>
<evidence type="ECO:0000313" key="5">
    <source>
        <dbReference type="EMBL" id="MBB5172578.1"/>
    </source>
</evidence>